<evidence type="ECO:0000256" key="1">
    <source>
        <dbReference type="ARBA" id="ARBA00000085"/>
    </source>
</evidence>
<keyword evidence="8" id="KW-0902">Two-component regulatory system</keyword>
<feature type="domain" description="PAC" evidence="10">
    <location>
        <begin position="192"/>
        <end position="244"/>
    </location>
</feature>
<evidence type="ECO:0000256" key="4">
    <source>
        <dbReference type="ARBA" id="ARBA00022679"/>
    </source>
</evidence>
<dbReference type="AlphaFoldDB" id="A0A974NR05"/>
<dbReference type="EMBL" id="CP068053">
    <property type="protein sequence ID" value="QQT02419.1"/>
    <property type="molecule type" value="Genomic_DNA"/>
</dbReference>
<dbReference type="PROSITE" id="PS50113">
    <property type="entry name" value="PAC"/>
    <property type="match status" value="2"/>
</dbReference>
<keyword evidence="7" id="KW-0067">ATP-binding</keyword>
<dbReference type="Gene3D" id="3.30.565.10">
    <property type="entry name" value="Histidine kinase-like ATPase, C-terminal domain"/>
    <property type="match status" value="1"/>
</dbReference>
<feature type="domain" description="PAC" evidence="10">
    <location>
        <begin position="320"/>
        <end position="372"/>
    </location>
</feature>
<dbReference type="InterPro" id="IPR000014">
    <property type="entry name" value="PAS"/>
</dbReference>
<accession>A0A974NR05</accession>
<dbReference type="Pfam" id="PF13426">
    <property type="entry name" value="PAS_9"/>
    <property type="match status" value="3"/>
</dbReference>
<dbReference type="InterPro" id="IPR001610">
    <property type="entry name" value="PAC"/>
</dbReference>
<dbReference type="PANTHER" id="PTHR24421:SF10">
    <property type="entry name" value="NITRATE_NITRITE SENSOR PROTEIN NARQ"/>
    <property type="match status" value="1"/>
</dbReference>
<dbReference type="KEGG" id="ppsr:I6J18_11620"/>
<dbReference type="GO" id="GO:0005524">
    <property type="term" value="F:ATP binding"/>
    <property type="evidence" value="ECO:0007669"/>
    <property type="project" value="UniProtKB-KW"/>
</dbReference>
<evidence type="ECO:0000256" key="6">
    <source>
        <dbReference type="ARBA" id="ARBA00022777"/>
    </source>
</evidence>
<gene>
    <name evidence="11" type="ORF">I6J18_11620</name>
</gene>
<evidence type="ECO:0000256" key="7">
    <source>
        <dbReference type="ARBA" id="ARBA00022840"/>
    </source>
</evidence>
<dbReference type="SMART" id="SM00091">
    <property type="entry name" value="PAS"/>
    <property type="match status" value="2"/>
</dbReference>
<dbReference type="GO" id="GO:0016020">
    <property type="term" value="C:membrane"/>
    <property type="evidence" value="ECO:0007669"/>
    <property type="project" value="InterPro"/>
</dbReference>
<dbReference type="SMART" id="SM00086">
    <property type="entry name" value="PAC"/>
    <property type="match status" value="3"/>
</dbReference>
<dbReference type="PANTHER" id="PTHR24421">
    <property type="entry name" value="NITRATE/NITRITE SENSOR PROTEIN NARX-RELATED"/>
    <property type="match status" value="1"/>
</dbReference>
<dbReference type="Gene3D" id="3.30.450.20">
    <property type="entry name" value="PAS domain"/>
    <property type="match status" value="2"/>
</dbReference>
<dbReference type="RefSeq" id="WP_040374397.1">
    <property type="nucleotide sequence ID" value="NZ_CP068053.1"/>
</dbReference>
<dbReference type="Pfam" id="PF07730">
    <property type="entry name" value="HisKA_3"/>
    <property type="match status" value="1"/>
</dbReference>
<dbReference type="GO" id="GO:0000155">
    <property type="term" value="F:phosphorelay sensor kinase activity"/>
    <property type="evidence" value="ECO:0007669"/>
    <property type="project" value="InterPro"/>
</dbReference>
<dbReference type="NCBIfam" id="TIGR00229">
    <property type="entry name" value="sensory_box"/>
    <property type="match status" value="2"/>
</dbReference>
<protein>
    <recommendedName>
        <fullName evidence="2">histidine kinase</fullName>
        <ecNumber evidence="2">2.7.13.3</ecNumber>
    </recommendedName>
</protein>
<dbReference type="PROSITE" id="PS50112">
    <property type="entry name" value="PAS"/>
    <property type="match status" value="2"/>
</dbReference>
<evidence type="ECO:0000256" key="3">
    <source>
        <dbReference type="ARBA" id="ARBA00022553"/>
    </source>
</evidence>
<evidence type="ECO:0000256" key="8">
    <source>
        <dbReference type="ARBA" id="ARBA00023012"/>
    </source>
</evidence>
<evidence type="ECO:0000313" key="11">
    <source>
        <dbReference type="EMBL" id="QQT02419.1"/>
    </source>
</evidence>
<evidence type="ECO:0000259" key="10">
    <source>
        <dbReference type="PROSITE" id="PS50113"/>
    </source>
</evidence>
<comment type="catalytic activity">
    <reaction evidence="1">
        <text>ATP + protein L-histidine = ADP + protein N-phospho-L-histidine.</text>
        <dbReference type="EC" id="2.7.13.3"/>
    </reaction>
</comment>
<dbReference type="CDD" id="cd16917">
    <property type="entry name" value="HATPase_UhpB-NarQ-NarX-like"/>
    <property type="match status" value="1"/>
</dbReference>
<dbReference type="EC" id="2.7.13.3" evidence="2"/>
<keyword evidence="6" id="KW-0418">Kinase</keyword>
<feature type="domain" description="PAS" evidence="9">
    <location>
        <begin position="248"/>
        <end position="292"/>
    </location>
</feature>
<keyword evidence="4" id="KW-0808">Transferase</keyword>
<dbReference type="InterPro" id="IPR000700">
    <property type="entry name" value="PAS-assoc_C"/>
</dbReference>
<reference evidence="11 12" key="1">
    <citation type="submission" date="2021-01" db="EMBL/GenBank/DDBJ databases">
        <title>FDA dAtabase for Regulatory Grade micrObial Sequences (FDA-ARGOS): Supporting development and validation of Infectious Disease Dx tests.</title>
        <authorList>
            <person name="Nelson B."/>
            <person name="Plummer A."/>
            <person name="Tallon L."/>
            <person name="Sadzewicz L."/>
            <person name="Zhao X."/>
            <person name="Boylan J."/>
            <person name="Ott S."/>
            <person name="Bowen H."/>
            <person name="Vavikolanu K."/>
            <person name="Mehta A."/>
            <person name="Aluvathingal J."/>
            <person name="Nadendla S."/>
            <person name="Myers T."/>
            <person name="Yan Y."/>
            <person name="Sichtig H."/>
        </authorList>
    </citation>
    <scope>NUCLEOTIDE SEQUENCE [LARGE SCALE GENOMIC DNA]</scope>
    <source>
        <strain evidence="11 12">FDAARGOS_1161</strain>
    </source>
</reference>
<organism evidence="11 12">
    <name type="scientific">Peribacillus psychrosaccharolyticus</name>
    <name type="common">Bacillus psychrosaccharolyticus</name>
    <dbReference type="NCBI Taxonomy" id="1407"/>
    <lineage>
        <taxon>Bacteria</taxon>
        <taxon>Bacillati</taxon>
        <taxon>Bacillota</taxon>
        <taxon>Bacilli</taxon>
        <taxon>Bacillales</taxon>
        <taxon>Bacillaceae</taxon>
        <taxon>Peribacillus</taxon>
    </lineage>
</organism>
<dbReference type="GO" id="GO:0046983">
    <property type="term" value="F:protein dimerization activity"/>
    <property type="evidence" value="ECO:0007669"/>
    <property type="project" value="InterPro"/>
</dbReference>
<keyword evidence="12" id="KW-1185">Reference proteome</keyword>
<keyword evidence="3" id="KW-0597">Phosphoprotein</keyword>
<feature type="domain" description="PAS" evidence="9">
    <location>
        <begin position="134"/>
        <end position="164"/>
    </location>
</feature>
<name>A0A974NR05_PERPY</name>
<dbReference type="InterPro" id="IPR003594">
    <property type="entry name" value="HATPase_dom"/>
</dbReference>
<evidence type="ECO:0000259" key="9">
    <source>
        <dbReference type="PROSITE" id="PS50112"/>
    </source>
</evidence>
<evidence type="ECO:0000313" key="12">
    <source>
        <dbReference type="Proteomes" id="UP000595254"/>
    </source>
</evidence>
<dbReference type="Pfam" id="PF02518">
    <property type="entry name" value="HATPase_c"/>
    <property type="match status" value="1"/>
</dbReference>
<proteinExistence type="predicted"/>
<evidence type="ECO:0000256" key="5">
    <source>
        <dbReference type="ARBA" id="ARBA00022741"/>
    </source>
</evidence>
<dbReference type="InterPro" id="IPR050482">
    <property type="entry name" value="Sensor_HK_TwoCompSys"/>
</dbReference>
<sequence length="574" mass="66998">MNNFDDIKKRPMMPGSSEETILVNQSGIVIYMNNEAINYFGYKTGYCVYIHELIPDIKLDEIEEGYVLQFYGKHREGYTFPLFLKVNSFISDNKQYFLFIIHNVRDQSKMDKELSQPLNELIDLKYAIDEAAIVAITDHKGVILYVNEQFCNISQYTANELIGRDHRMINSGYHSQEFMRDLWRTISSGKVWRGELRNKAKDGSYYWVDTTIVPFMNEKDKPYQYLAIRQDVTDHKRVVEELETSIKELSDLKFALDESSIVAITNSKGKITYVNDQFCQISKYSKQELLGKDHRIINSNYHSKTFFQNLWKKISNGQVWKGELRNKAKDGTIYWVDTTIVPFMNEEGTPYQYLAIRYEITERKRVEEELQRMMTRIIDVQEEERKVLSRNLHDGIGQNLYSHLITISRVQAEIDHPLLQQMHDETSNLIKDVREISWELRPSVLDDLGLLPAIRSYLVRYAEFYEIDVEFECGLLTRLDSNAELTIYRIIQEALTNIRKYAYVDKAKVIMREEADHIRVLIEDNGQGFDHKSNTSGVGIFSMEERAKSAGGLVEIYSAPMKGTKIVLELPKRN</sequence>
<keyword evidence="5" id="KW-0547">Nucleotide-binding</keyword>
<dbReference type="CDD" id="cd00130">
    <property type="entry name" value="PAS"/>
    <property type="match status" value="2"/>
</dbReference>
<dbReference type="Proteomes" id="UP000595254">
    <property type="component" value="Chromosome"/>
</dbReference>
<dbReference type="SUPFAM" id="SSF55785">
    <property type="entry name" value="PYP-like sensor domain (PAS domain)"/>
    <property type="match status" value="3"/>
</dbReference>
<dbReference type="InterPro" id="IPR035965">
    <property type="entry name" value="PAS-like_dom_sf"/>
</dbReference>
<evidence type="ECO:0000256" key="2">
    <source>
        <dbReference type="ARBA" id="ARBA00012438"/>
    </source>
</evidence>
<dbReference type="SMART" id="SM00387">
    <property type="entry name" value="HATPase_c"/>
    <property type="match status" value="1"/>
</dbReference>
<dbReference type="SUPFAM" id="SSF55874">
    <property type="entry name" value="ATPase domain of HSP90 chaperone/DNA topoisomerase II/histidine kinase"/>
    <property type="match status" value="1"/>
</dbReference>
<dbReference type="InterPro" id="IPR036890">
    <property type="entry name" value="HATPase_C_sf"/>
</dbReference>
<dbReference type="InterPro" id="IPR011712">
    <property type="entry name" value="Sig_transdc_His_kin_sub3_dim/P"/>
</dbReference>
<dbReference type="Gene3D" id="1.20.5.1930">
    <property type="match status" value="1"/>
</dbReference>